<dbReference type="eggNOG" id="COG0557">
    <property type="taxonomic scope" value="Bacteria"/>
</dbReference>
<dbReference type="EMBL" id="BAHD01000016">
    <property type="protein sequence ID" value="GAB95103.1"/>
    <property type="molecule type" value="Genomic_DNA"/>
</dbReference>
<dbReference type="InterPro" id="IPR040596">
    <property type="entry name" value="RNase_II_C_S1"/>
</dbReference>
<dbReference type="SUPFAM" id="SSF50249">
    <property type="entry name" value="Nucleic acid-binding proteins"/>
    <property type="match status" value="1"/>
</dbReference>
<dbReference type="STRING" id="1184609.KILIM_016_00430"/>
<dbReference type="InterPro" id="IPR050180">
    <property type="entry name" value="RNR_Ribonuclease"/>
</dbReference>
<dbReference type="PANTHER" id="PTHR23355">
    <property type="entry name" value="RIBONUCLEASE"/>
    <property type="match status" value="1"/>
</dbReference>
<dbReference type="PANTHER" id="PTHR23355:SF42">
    <property type="entry name" value="RIBONUCLEASE II, CHLOROPLASTIC_MITOCHONDRIAL"/>
    <property type="match status" value="1"/>
</dbReference>
<dbReference type="AlphaFoldDB" id="K6VFY7"/>
<dbReference type="InterPro" id="IPR012340">
    <property type="entry name" value="NA-bd_OB-fold"/>
</dbReference>
<proteinExistence type="predicted"/>
<dbReference type="GO" id="GO:0003723">
    <property type="term" value="F:RNA binding"/>
    <property type="evidence" value="ECO:0007669"/>
    <property type="project" value="InterPro"/>
</dbReference>
<reference evidence="3 4" key="1">
    <citation type="submission" date="2012-08" db="EMBL/GenBank/DDBJ databases">
        <title>Whole genome shotgun sequence of Kineosphaera limosa NBRC 100340.</title>
        <authorList>
            <person name="Yoshida I."/>
            <person name="Isaki S."/>
            <person name="Hosoyama A."/>
            <person name="Tsuchikane K."/>
            <person name="Katsumata H."/>
            <person name="Ando Y."/>
            <person name="Ohji S."/>
            <person name="Hamada M."/>
            <person name="Tamura T."/>
            <person name="Yamazoe A."/>
            <person name="Yamazaki S."/>
            <person name="Fujita N."/>
        </authorList>
    </citation>
    <scope>NUCLEOTIDE SEQUENCE [LARGE SCALE GENOMIC DNA]</scope>
    <source>
        <strain evidence="3 4">NBRC 100340</strain>
    </source>
</reference>
<keyword evidence="4" id="KW-1185">Reference proteome</keyword>
<dbReference type="InterPro" id="IPR001900">
    <property type="entry name" value="RNase_II/R"/>
</dbReference>
<gene>
    <name evidence="3" type="ORF">KILIM_016_00430</name>
</gene>
<dbReference type="RefSeq" id="WP_006591635.1">
    <property type="nucleotide sequence ID" value="NZ_BAHD01000016.1"/>
</dbReference>
<comment type="caution">
    <text evidence="3">The sequence shown here is derived from an EMBL/GenBank/DDBJ whole genome shotgun (WGS) entry which is preliminary data.</text>
</comment>
<evidence type="ECO:0000259" key="2">
    <source>
        <dbReference type="SMART" id="SM00955"/>
    </source>
</evidence>
<dbReference type="OrthoDB" id="5800376at2"/>
<dbReference type="SMART" id="SM00955">
    <property type="entry name" value="RNB"/>
    <property type="match status" value="1"/>
</dbReference>
<protein>
    <submittedName>
        <fullName evidence="3">Putative ribonuclease</fullName>
    </submittedName>
</protein>
<feature type="compositionally biased region" description="Gly residues" evidence="1">
    <location>
        <begin position="461"/>
        <end position="474"/>
    </location>
</feature>
<organism evidence="3 4">
    <name type="scientific">Kineosphaera limosa NBRC 100340</name>
    <dbReference type="NCBI Taxonomy" id="1184609"/>
    <lineage>
        <taxon>Bacteria</taxon>
        <taxon>Bacillati</taxon>
        <taxon>Actinomycetota</taxon>
        <taxon>Actinomycetes</taxon>
        <taxon>Micrococcales</taxon>
        <taxon>Dermatophilaceae</taxon>
        <taxon>Kineosphaera</taxon>
    </lineage>
</organism>
<evidence type="ECO:0000313" key="4">
    <source>
        <dbReference type="Proteomes" id="UP000008366"/>
    </source>
</evidence>
<dbReference type="GO" id="GO:0000175">
    <property type="term" value="F:3'-5'-RNA exonuclease activity"/>
    <property type="evidence" value="ECO:0007669"/>
    <property type="project" value="TreeGrafter"/>
</dbReference>
<dbReference type="Proteomes" id="UP000008366">
    <property type="component" value="Unassembled WGS sequence"/>
</dbReference>
<dbReference type="Pfam" id="PF18614">
    <property type="entry name" value="RNase_II_C_S1"/>
    <property type="match status" value="1"/>
</dbReference>
<dbReference type="Pfam" id="PF00773">
    <property type="entry name" value="RNB"/>
    <property type="match status" value="1"/>
</dbReference>
<dbReference type="GO" id="GO:0000932">
    <property type="term" value="C:P-body"/>
    <property type="evidence" value="ECO:0007669"/>
    <property type="project" value="TreeGrafter"/>
</dbReference>
<evidence type="ECO:0000256" key="1">
    <source>
        <dbReference type="SAM" id="MobiDB-lite"/>
    </source>
</evidence>
<evidence type="ECO:0000313" key="3">
    <source>
        <dbReference type="EMBL" id="GAB95103.1"/>
    </source>
</evidence>
<accession>K6VFY7</accession>
<sequence>MTHPLVRLRTDAAADAAHELVDAFAAIRSEFDIPADFGESVSAAARAAADRRPTAEHEAHDERDVEFVTIDPPGSRDLDQALALERAGSGYRLRYAIADVPAFVDLDGPIDLEARARTQTLYLPDGRCPLHPPVLSEAAASLLPNVDRPAFVWDIHLDSDAQPTQVAVRRGLVRSRAQLDYAGVQADLDAGRAAPVLALLAEVGAKRIAAEIERGGASLPMPEQEIHEQNGHYRLRFRPPLPAEDCNAQISLLTGMCAADLMLAGGVGILRTMPAPDDKTLAAFRRVARARGADWPEDRSYGAFLRSLDRDDPGHLALIHEATSLFRGAGYTAFDGQRPEQVEHAAVAAPYAHVTAPLRRLVDRFGLLVCAALSAGAQVPDEVRAVLPQLPDLMRGGDQRASAVNRAATDAVEAAQLHDRIGEEFDAVVVDDRGERGLIVAIRDEAIIGPCDHRDHRDHGGNGGNGGNGSGPSVGAGDEVRVRVTQADIARRKVRFEVV</sequence>
<feature type="region of interest" description="Disordered" evidence="1">
    <location>
        <begin position="450"/>
        <end position="479"/>
    </location>
</feature>
<dbReference type="GO" id="GO:0006402">
    <property type="term" value="P:mRNA catabolic process"/>
    <property type="evidence" value="ECO:0007669"/>
    <property type="project" value="TreeGrafter"/>
</dbReference>
<name>K6VFY7_9MICO</name>
<feature type="compositionally biased region" description="Basic and acidic residues" evidence="1">
    <location>
        <begin position="450"/>
        <end position="460"/>
    </location>
</feature>
<feature type="domain" description="RNB" evidence="2">
    <location>
        <begin position="59"/>
        <end position="376"/>
    </location>
</feature>